<reference evidence="2" key="1">
    <citation type="submission" date="2018-11" db="EMBL/GenBank/DDBJ databases">
        <authorList>
            <consortium name="Pathogen Informatics"/>
        </authorList>
    </citation>
    <scope>NUCLEOTIDE SEQUENCE</scope>
</reference>
<evidence type="ECO:0000313" key="3">
    <source>
        <dbReference type="Proteomes" id="UP000784294"/>
    </source>
</evidence>
<protein>
    <submittedName>
        <fullName evidence="2">Uncharacterized protein</fullName>
    </submittedName>
</protein>
<keyword evidence="3" id="KW-1185">Reference proteome</keyword>
<feature type="transmembrane region" description="Helical" evidence="1">
    <location>
        <begin position="80"/>
        <end position="99"/>
    </location>
</feature>
<comment type="caution">
    <text evidence="2">The sequence shown here is derived from an EMBL/GenBank/DDBJ whole genome shotgun (WGS) entry which is preliminary data.</text>
</comment>
<accession>A0A3S5AGB7</accession>
<dbReference type="Proteomes" id="UP000784294">
    <property type="component" value="Unassembled WGS sequence"/>
</dbReference>
<evidence type="ECO:0000313" key="2">
    <source>
        <dbReference type="EMBL" id="VEL19701.1"/>
    </source>
</evidence>
<keyword evidence="1" id="KW-0472">Membrane</keyword>
<dbReference type="EMBL" id="CAAALY010042821">
    <property type="protein sequence ID" value="VEL19701.1"/>
    <property type="molecule type" value="Genomic_DNA"/>
</dbReference>
<proteinExistence type="predicted"/>
<name>A0A3S5AGB7_9PLAT</name>
<gene>
    <name evidence="2" type="ORF">PXEA_LOCUS13141</name>
</gene>
<keyword evidence="1" id="KW-1133">Transmembrane helix</keyword>
<dbReference type="AlphaFoldDB" id="A0A3S5AGB7"/>
<sequence length="113" mass="13005">MLNYELRDKFLAYKLRFHYNVTPVNVEELINQLAEPLHSVLLRLRDAAVKAGLVAVTNHQGSIANTRVCRIRLGKSGSGMLILYLLYFLQFCLHISWLFDPREGVFLVSMIQL</sequence>
<keyword evidence="1" id="KW-0812">Transmembrane</keyword>
<organism evidence="2 3">
    <name type="scientific">Protopolystoma xenopodis</name>
    <dbReference type="NCBI Taxonomy" id="117903"/>
    <lineage>
        <taxon>Eukaryota</taxon>
        <taxon>Metazoa</taxon>
        <taxon>Spiralia</taxon>
        <taxon>Lophotrochozoa</taxon>
        <taxon>Platyhelminthes</taxon>
        <taxon>Monogenea</taxon>
        <taxon>Polyopisthocotylea</taxon>
        <taxon>Polystomatidea</taxon>
        <taxon>Polystomatidae</taxon>
        <taxon>Protopolystoma</taxon>
    </lineage>
</organism>
<evidence type="ECO:0000256" key="1">
    <source>
        <dbReference type="SAM" id="Phobius"/>
    </source>
</evidence>